<organism evidence="15 16">
    <name type="scientific">Araneus ventricosus</name>
    <name type="common">Orbweaver spider</name>
    <name type="synonym">Epeira ventricosa</name>
    <dbReference type="NCBI Taxonomy" id="182803"/>
    <lineage>
        <taxon>Eukaryota</taxon>
        <taxon>Metazoa</taxon>
        <taxon>Ecdysozoa</taxon>
        <taxon>Arthropoda</taxon>
        <taxon>Chelicerata</taxon>
        <taxon>Arachnida</taxon>
        <taxon>Araneae</taxon>
        <taxon>Araneomorphae</taxon>
        <taxon>Entelegynae</taxon>
        <taxon>Araneoidea</taxon>
        <taxon>Araneidae</taxon>
        <taxon>Araneus</taxon>
    </lineage>
</organism>
<evidence type="ECO:0000256" key="11">
    <source>
        <dbReference type="ARBA" id="ARBA00023298"/>
    </source>
</evidence>
<keyword evidence="16" id="KW-1185">Reference proteome</keyword>
<keyword evidence="10 14" id="KW-0040">ANK repeat</keyword>
<dbReference type="PROSITE" id="PS50088">
    <property type="entry name" value="ANK_REPEAT"/>
    <property type="match status" value="3"/>
</dbReference>
<dbReference type="Proteomes" id="UP000499080">
    <property type="component" value="Unassembled WGS sequence"/>
</dbReference>
<evidence type="ECO:0000256" key="12">
    <source>
        <dbReference type="ARBA" id="ARBA00037385"/>
    </source>
</evidence>
<gene>
    <name evidence="15" type="ORF">AVEN_78086_1</name>
</gene>
<dbReference type="GO" id="GO:0044231">
    <property type="term" value="C:host cell presynaptic membrane"/>
    <property type="evidence" value="ECO:0007669"/>
    <property type="project" value="UniProtKB-KW"/>
</dbReference>
<dbReference type="PANTHER" id="PTHR24197">
    <property type="entry name" value="ANKYRIN REPEAT DOMAIN-CONTAINING PROTEIN 61"/>
    <property type="match status" value="1"/>
</dbReference>
<dbReference type="OrthoDB" id="6418466at2759"/>
<keyword evidence="11" id="KW-0472">Membrane</keyword>
<keyword evidence="4" id="KW-0964">Secreted</keyword>
<comment type="subcellular location">
    <subcellularLocation>
        <location evidence="2">Secreted</location>
    </subcellularLocation>
    <subcellularLocation>
        <location evidence="1">Target cell membrane</location>
    </subcellularLocation>
</comment>
<evidence type="ECO:0000256" key="5">
    <source>
        <dbReference type="ARBA" id="ARBA00022537"/>
    </source>
</evidence>
<evidence type="ECO:0000256" key="2">
    <source>
        <dbReference type="ARBA" id="ARBA00004613"/>
    </source>
</evidence>
<feature type="repeat" description="ANK" evidence="14">
    <location>
        <begin position="34"/>
        <end position="68"/>
    </location>
</feature>
<keyword evidence="8" id="KW-0677">Repeat</keyword>
<comment type="function">
    <text evidence="12">Plays an important role in regulating intracellular signaling events associated with erythroid terminal differentiation.</text>
</comment>
<dbReference type="EMBL" id="BGPR01000800">
    <property type="protein sequence ID" value="GBM35987.1"/>
    <property type="molecule type" value="Genomic_DNA"/>
</dbReference>
<keyword evidence="5" id="KW-1052">Target cell membrane</keyword>
<evidence type="ECO:0000256" key="1">
    <source>
        <dbReference type="ARBA" id="ARBA00004175"/>
    </source>
</evidence>
<dbReference type="Gene3D" id="1.25.40.20">
    <property type="entry name" value="Ankyrin repeat-containing domain"/>
    <property type="match status" value="2"/>
</dbReference>
<dbReference type="SMART" id="SM00248">
    <property type="entry name" value="ANK"/>
    <property type="match status" value="6"/>
</dbReference>
<dbReference type="GO" id="GO:0044218">
    <property type="term" value="C:other organism cell membrane"/>
    <property type="evidence" value="ECO:0007669"/>
    <property type="project" value="UniProtKB-KW"/>
</dbReference>
<dbReference type="InterPro" id="IPR002110">
    <property type="entry name" value="Ankyrin_rpt"/>
</dbReference>
<dbReference type="GO" id="GO:0006887">
    <property type="term" value="P:exocytosis"/>
    <property type="evidence" value="ECO:0007669"/>
    <property type="project" value="UniProtKB-KW"/>
</dbReference>
<dbReference type="GO" id="GO:0090729">
    <property type="term" value="F:toxin activity"/>
    <property type="evidence" value="ECO:0007669"/>
    <property type="project" value="UniProtKB-KW"/>
</dbReference>
<dbReference type="PANTHER" id="PTHR24197:SF44">
    <property type="entry name" value="ANKYRIN REPEAT DOMAIN-CONTAINING PROTEIN 54"/>
    <property type="match status" value="1"/>
</dbReference>
<protein>
    <recommendedName>
        <fullName evidence="13">Ankyrin repeat domain-containing protein 54</fullName>
    </recommendedName>
</protein>
<evidence type="ECO:0000256" key="4">
    <source>
        <dbReference type="ARBA" id="ARBA00022525"/>
    </source>
</evidence>
<feature type="repeat" description="ANK" evidence="14">
    <location>
        <begin position="69"/>
        <end position="101"/>
    </location>
</feature>
<comment type="caution">
    <text evidence="15">The sequence shown here is derived from an EMBL/GenBank/DDBJ whole genome shotgun (WGS) entry which is preliminary data.</text>
</comment>
<name>A0A4Y2F5C2_ARAVE</name>
<proteinExistence type="predicted"/>
<keyword evidence="11" id="KW-1053">Target membrane</keyword>
<keyword evidence="6" id="KW-0800">Toxin</keyword>
<dbReference type="InterPro" id="IPR036770">
    <property type="entry name" value="Ankyrin_rpt-contain_sf"/>
</dbReference>
<dbReference type="SUPFAM" id="SSF48403">
    <property type="entry name" value="Ankyrin repeat"/>
    <property type="match status" value="1"/>
</dbReference>
<dbReference type="Pfam" id="PF12796">
    <property type="entry name" value="Ank_2"/>
    <property type="match status" value="2"/>
</dbReference>
<evidence type="ECO:0000256" key="9">
    <source>
        <dbReference type="ARBA" id="ARBA00023028"/>
    </source>
</evidence>
<evidence type="ECO:0000256" key="13">
    <source>
        <dbReference type="ARBA" id="ARBA00039237"/>
    </source>
</evidence>
<evidence type="ECO:0000256" key="3">
    <source>
        <dbReference type="ARBA" id="ARBA00022483"/>
    </source>
</evidence>
<dbReference type="AlphaFoldDB" id="A0A4Y2F5C2"/>
<evidence type="ECO:0000256" key="14">
    <source>
        <dbReference type="PROSITE-ProRule" id="PRU00023"/>
    </source>
</evidence>
<keyword evidence="9" id="KW-0638">Presynaptic neurotoxin</keyword>
<dbReference type="GO" id="GO:0005576">
    <property type="term" value="C:extracellular region"/>
    <property type="evidence" value="ECO:0007669"/>
    <property type="project" value="UniProtKB-SubCell"/>
</dbReference>
<sequence>MMGDLEMFNIGDFETVPIYIKDISNADPNDQDFDGNTILHQYVSNHKFDPKVIESLINKGADLEIRNRTGKTVFLLAVVHRQKEMIESFIENGADVNIQDYMGNNALHYMALPELNHHWETVDNGLLFEVPDEAKFNFDDTYSILKILLNEGVDVNLMNQRRETPLMWAARGNHLDIVKMLLAFGANVHLQNENMETCLHLASTYNPGDPLNVKRWEDMNYAIVSELARNGACVNCFDKAGRTALGYILLSGHENNVYFAWELIKVAALVNWRQRIDFYLAVNRVLGAFRRDSPMISHANTCYYEIGRMKAYELPSGSNLCQFALGGVSEDEDSEASEINDQVLEILLQDSFPVYKDFIVSSFQRSYLRRKASEMVIYTRGEKRKVSLDCDMIFKLSSFLENSDLFNLISVFSSDIPLRQSLRLKR</sequence>
<evidence type="ECO:0000313" key="15">
    <source>
        <dbReference type="EMBL" id="GBM35987.1"/>
    </source>
</evidence>
<keyword evidence="3" id="KW-0268">Exocytosis</keyword>
<evidence type="ECO:0000256" key="6">
    <source>
        <dbReference type="ARBA" id="ARBA00022656"/>
    </source>
</evidence>
<dbReference type="PROSITE" id="PS50297">
    <property type="entry name" value="ANK_REP_REGION"/>
    <property type="match status" value="3"/>
</dbReference>
<evidence type="ECO:0000256" key="8">
    <source>
        <dbReference type="ARBA" id="ARBA00022737"/>
    </source>
</evidence>
<accession>A0A4Y2F5C2</accession>
<evidence type="ECO:0000313" key="16">
    <source>
        <dbReference type="Proteomes" id="UP000499080"/>
    </source>
</evidence>
<keyword evidence="7" id="KW-0528">Neurotoxin</keyword>
<reference evidence="15 16" key="1">
    <citation type="journal article" date="2019" name="Sci. Rep.">
        <title>Orb-weaving spider Araneus ventricosus genome elucidates the spidroin gene catalogue.</title>
        <authorList>
            <person name="Kono N."/>
            <person name="Nakamura H."/>
            <person name="Ohtoshi R."/>
            <person name="Moran D.A.P."/>
            <person name="Shinohara A."/>
            <person name="Yoshida Y."/>
            <person name="Fujiwara M."/>
            <person name="Mori M."/>
            <person name="Tomita M."/>
            <person name="Arakawa K."/>
        </authorList>
    </citation>
    <scope>NUCLEOTIDE SEQUENCE [LARGE SCALE GENOMIC DNA]</scope>
</reference>
<feature type="repeat" description="ANK" evidence="14">
    <location>
        <begin position="161"/>
        <end position="193"/>
    </location>
</feature>
<evidence type="ECO:0000256" key="10">
    <source>
        <dbReference type="ARBA" id="ARBA00023043"/>
    </source>
</evidence>
<evidence type="ECO:0000256" key="7">
    <source>
        <dbReference type="ARBA" id="ARBA00022699"/>
    </source>
</evidence>